<feature type="compositionally biased region" description="Polar residues" evidence="1">
    <location>
        <begin position="117"/>
        <end position="136"/>
    </location>
</feature>
<reference evidence="4 5" key="1">
    <citation type="submission" date="2018-06" db="EMBL/GenBank/DDBJ databases">
        <authorList>
            <consortium name="Pathogen Informatics"/>
            <person name="Doyle S."/>
        </authorList>
    </citation>
    <scope>NUCLEOTIDE SEQUENCE [LARGE SCALE GENOMIC DNA]</scope>
    <source>
        <strain evidence="4 5">NCTC12120</strain>
    </source>
</reference>
<dbReference type="Pfam" id="PF06890">
    <property type="entry name" value="Phage_Mu_Gp45"/>
    <property type="match status" value="1"/>
</dbReference>
<organism evidence="4 5">
    <name type="scientific">Cedecea neteri</name>
    <dbReference type="NCBI Taxonomy" id="158822"/>
    <lineage>
        <taxon>Bacteria</taxon>
        <taxon>Pseudomonadati</taxon>
        <taxon>Pseudomonadota</taxon>
        <taxon>Gammaproteobacteria</taxon>
        <taxon>Enterobacterales</taxon>
        <taxon>Enterobacteriaceae</taxon>
        <taxon>Cedecea</taxon>
    </lineage>
</organism>
<evidence type="ECO:0000313" key="4">
    <source>
        <dbReference type="EMBL" id="SQC92033.1"/>
    </source>
</evidence>
<evidence type="ECO:0000313" key="5">
    <source>
        <dbReference type="Proteomes" id="UP000251197"/>
    </source>
</evidence>
<dbReference type="EMBL" id="UAVU01000009">
    <property type="protein sequence ID" value="SQC92033.1"/>
    <property type="molecule type" value="Genomic_DNA"/>
</dbReference>
<dbReference type="Pfam" id="PF18715">
    <property type="entry name" value="Phage_spike"/>
    <property type="match status" value="1"/>
</dbReference>
<sequence>MQTTPLEGMAPETFLDVERFQHYGITTLPPEGATAIYTDERASIILKKGTILETTCNDWHLKCKKAVIKASDSMMVKTPKVTATQKVTVQRPLTGQSGMSVGGTMIKVQQPQLSAISTTPAAPFTASKSAPTNTTMPDGESGTPHN</sequence>
<dbReference type="InterPro" id="IPR040629">
    <property type="entry name" value="Phage_spike"/>
</dbReference>
<feature type="domain" description="Bacteriophage Mu Gp45 N-terminal" evidence="2">
    <location>
        <begin position="1"/>
        <end position="36"/>
    </location>
</feature>
<protein>
    <submittedName>
        <fullName evidence="4">Mu-like prophage protein gp45</fullName>
    </submittedName>
</protein>
<dbReference type="Proteomes" id="UP000251197">
    <property type="component" value="Unassembled WGS sequence"/>
</dbReference>
<feature type="domain" description="Phage spike trimer" evidence="3">
    <location>
        <begin position="63"/>
        <end position="105"/>
    </location>
</feature>
<proteinExistence type="predicted"/>
<evidence type="ECO:0000259" key="3">
    <source>
        <dbReference type="Pfam" id="PF18715"/>
    </source>
</evidence>
<accession>A0A2X3J7P0</accession>
<evidence type="ECO:0000259" key="2">
    <source>
        <dbReference type="Pfam" id="PF06890"/>
    </source>
</evidence>
<evidence type="ECO:0000256" key="1">
    <source>
        <dbReference type="SAM" id="MobiDB-lite"/>
    </source>
</evidence>
<gene>
    <name evidence="4" type="ORF">NCTC12120_05218</name>
</gene>
<dbReference type="AlphaFoldDB" id="A0A2X3J7P0"/>
<name>A0A2X3J7P0_9ENTR</name>
<dbReference type="InterPro" id="IPR053861">
    <property type="entry name" value="Phage_Mu_Gp45_N"/>
</dbReference>
<feature type="region of interest" description="Disordered" evidence="1">
    <location>
        <begin position="117"/>
        <end position="146"/>
    </location>
</feature>